<sequence length="221" mass="26439">MEDWKEIEEQMRLRIWGGFDTAETFKQWFLVDYVTDWRNPDNRAPFEALVDRLFGEFREEQKSWEFPTDHDLLQQAFAELERQGVMVLQNMKGTSSSAPYEALDELKERSMEFEVIYRLQRSGIIDAFDELEIEDKFYYGWLDSKPVKIEGYVYYTGHHVDKVIENGKLYLGYQDFYNDLKIKQDIAEAIFRTLKDAGLQVAWEGEASRKIEVHMKWQKRE</sequence>
<dbReference type="OrthoDB" id="5515732at2"/>
<evidence type="ECO:0000313" key="3">
    <source>
        <dbReference type="Proteomes" id="UP000321306"/>
    </source>
</evidence>
<evidence type="ECO:0000313" key="2">
    <source>
        <dbReference type="EMBL" id="GEM46603.1"/>
    </source>
</evidence>
<feature type="domain" description="DUF6891" evidence="1">
    <location>
        <begin position="145"/>
        <end position="220"/>
    </location>
</feature>
<dbReference type="Pfam" id="PF21831">
    <property type="entry name" value="DUF6891"/>
    <property type="match status" value="2"/>
</dbReference>
<dbReference type="EMBL" id="BJXB01000008">
    <property type="protein sequence ID" value="GEM46603.1"/>
    <property type="molecule type" value="Genomic_DNA"/>
</dbReference>
<gene>
    <name evidence="2" type="ORF">DC3_22380</name>
</gene>
<dbReference type="AlphaFoldDB" id="A0A511N146"/>
<accession>A0A511N146</accession>
<organism evidence="2 3">
    <name type="scientific">Deinococcus cellulosilyticus (strain DSM 18568 / NBRC 106333 / KACC 11606 / 5516J-15)</name>
    <dbReference type="NCBI Taxonomy" id="1223518"/>
    <lineage>
        <taxon>Bacteria</taxon>
        <taxon>Thermotogati</taxon>
        <taxon>Deinococcota</taxon>
        <taxon>Deinococci</taxon>
        <taxon>Deinococcales</taxon>
        <taxon>Deinococcaceae</taxon>
        <taxon>Deinococcus</taxon>
    </lineage>
</organism>
<dbReference type="RefSeq" id="WP_146884407.1">
    <property type="nucleotide sequence ID" value="NZ_BJXB01000008.1"/>
</dbReference>
<reference evidence="2 3" key="1">
    <citation type="submission" date="2019-07" db="EMBL/GenBank/DDBJ databases">
        <title>Whole genome shotgun sequence of Deinococcus cellulosilyticus NBRC 106333.</title>
        <authorList>
            <person name="Hosoyama A."/>
            <person name="Uohara A."/>
            <person name="Ohji S."/>
            <person name="Ichikawa N."/>
        </authorList>
    </citation>
    <scope>NUCLEOTIDE SEQUENCE [LARGE SCALE GENOMIC DNA]</scope>
    <source>
        <strain evidence="2 3">NBRC 106333</strain>
    </source>
</reference>
<dbReference type="Proteomes" id="UP000321306">
    <property type="component" value="Unassembled WGS sequence"/>
</dbReference>
<feature type="domain" description="DUF6891" evidence="1">
    <location>
        <begin position="4"/>
        <end position="109"/>
    </location>
</feature>
<comment type="caution">
    <text evidence="2">The sequence shown here is derived from an EMBL/GenBank/DDBJ whole genome shotgun (WGS) entry which is preliminary data.</text>
</comment>
<name>A0A511N146_DEIC1</name>
<dbReference type="InterPro" id="IPR054186">
    <property type="entry name" value="DUF6891"/>
</dbReference>
<evidence type="ECO:0000259" key="1">
    <source>
        <dbReference type="Pfam" id="PF21831"/>
    </source>
</evidence>
<keyword evidence="3" id="KW-1185">Reference proteome</keyword>
<proteinExistence type="predicted"/>
<protein>
    <recommendedName>
        <fullName evidence="1">DUF6891 domain-containing protein</fullName>
    </recommendedName>
</protein>